<reference evidence="1 2" key="1">
    <citation type="journal article" date="2010" name="Proc. Natl. Acad. Sci. U.S.A.">
        <title>A Nitrospira metagenome illuminates the physiology and evolution of globally important nitrite-oxidizing bacteria.</title>
        <authorList>
            <person name="Lucker S."/>
            <person name="Wagner M."/>
            <person name="Maixner F."/>
            <person name="Pelletier E."/>
            <person name="Koch H."/>
            <person name="Vacherie B."/>
            <person name="Rattei T."/>
            <person name="Sinninghe Damste J."/>
            <person name="Spieck E."/>
            <person name="Le Paslier D."/>
            <person name="Daims H."/>
        </authorList>
    </citation>
    <scope>NUCLEOTIDE SEQUENCE [LARGE SCALE GENOMIC DNA]</scope>
</reference>
<protein>
    <submittedName>
        <fullName evidence="1">Uncharacterized protein</fullName>
    </submittedName>
</protein>
<proteinExistence type="predicted"/>
<keyword evidence="2" id="KW-1185">Reference proteome</keyword>
<evidence type="ECO:0000313" key="1">
    <source>
        <dbReference type="EMBL" id="CBK39974.1"/>
    </source>
</evidence>
<evidence type="ECO:0000313" key="2">
    <source>
        <dbReference type="Proteomes" id="UP000001660"/>
    </source>
</evidence>
<gene>
    <name evidence="1" type="ORF">NIDE0191</name>
</gene>
<dbReference type="AlphaFoldDB" id="D8P9R5"/>
<dbReference type="STRING" id="330214.NIDE0191"/>
<name>D8P9R5_9BACT</name>
<dbReference type="Proteomes" id="UP000001660">
    <property type="component" value="Chromosome"/>
</dbReference>
<dbReference type="HOGENOM" id="CLU_2166402_0_0_0"/>
<organism evidence="1 2">
    <name type="scientific">Nitrospira defluvii</name>
    <dbReference type="NCBI Taxonomy" id="330214"/>
    <lineage>
        <taxon>Bacteria</taxon>
        <taxon>Pseudomonadati</taxon>
        <taxon>Nitrospirota</taxon>
        <taxon>Nitrospiria</taxon>
        <taxon>Nitrospirales</taxon>
        <taxon>Nitrospiraceae</taxon>
        <taxon>Nitrospira</taxon>
    </lineage>
</organism>
<dbReference type="KEGG" id="nde:NIDE0191"/>
<sequence>MQTLDMNMRGVIMATTKTMEGTAGLSDIRRQILTLQQESSCLRCGGLMVRDFCTDLLSGASGLDSATSRCVQCGDVVDPVIRWNRYLQQSAGVVREMRSSKPVLQGQVSV</sequence>
<dbReference type="EMBL" id="FP929003">
    <property type="protein sequence ID" value="CBK39974.1"/>
    <property type="molecule type" value="Genomic_DNA"/>
</dbReference>
<accession>D8P9R5</accession>